<feature type="domain" description="Replication protein A 70 kDa DNA-binding subunit B/D first OB fold" evidence="2">
    <location>
        <begin position="5"/>
        <end position="111"/>
    </location>
</feature>
<gene>
    <name evidence="3" type="ORF">DCAR_0208160</name>
</gene>
<sequence>MSFNKYESLSRLDDSREDWVIRVRAQTLWKSINKKTGEFKGYNLIAFDDSSERIHAYISAQLSAVVADVLKEGEIYIFQNFKVAHYNGDETNRAVRNVKHIYFSNETKIEKDTGLGLKIAPYSFDFYTLQCMDGLKNDNRFLTDVIGVIENIEDKVVYMKDGVEKSHVPLTITDGRTSINVTFFNEFGDKFLEEIDTIAERPLIVIITSAKASEYNKQLYLTHFPATRFYLNIDHPSVHKLRKRYGQPNFYTKKDISKDEEPEPVLPTMKISELKKLTEDYIEKRVICMLNVKKVDEKMNWYICYCTQCDIEVLTVDGVYKCTQCSRVMPYPDKRFQLYTLCSDETGIIPVIWPNEEIVRLIGKEIYEVELDIEESGEGDKFPQLLKFPLKKNYNFTIALTKENLKEGSKVYKALQIYEVMDVCATHSPKQQQNEIQAQTEVTNVLENHSKGGSPQTGNSTNKTRPRFMVEKESEKEVNEHPPKLKNIKQEKP</sequence>
<feature type="region of interest" description="Disordered" evidence="1">
    <location>
        <begin position="447"/>
        <end position="493"/>
    </location>
</feature>
<dbReference type="CDD" id="cd04481">
    <property type="entry name" value="RPA1_DBD_B_like"/>
    <property type="match status" value="1"/>
</dbReference>
<reference evidence="3" key="2">
    <citation type="submission" date="2022-03" db="EMBL/GenBank/DDBJ databases">
        <title>Draft title - Genomic analysis of global carrot germplasm unveils the trajectory of domestication and the origin of high carotenoid orange carrot.</title>
        <authorList>
            <person name="Iorizzo M."/>
            <person name="Ellison S."/>
            <person name="Senalik D."/>
            <person name="Macko-Podgorni A."/>
            <person name="Grzebelus D."/>
            <person name="Bostan H."/>
            <person name="Rolling W."/>
            <person name="Curaba J."/>
            <person name="Simon P."/>
        </authorList>
    </citation>
    <scope>NUCLEOTIDE SEQUENCE</scope>
    <source>
        <tissue evidence="3">Leaf</tissue>
    </source>
</reference>
<feature type="compositionally biased region" description="Polar residues" evidence="1">
    <location>
        <begin position="447"/>
        <end position="463"/>
    </location>
</feature>
<accession>A0AAF0WFF5</accession>
<dbReference type="InterPro" id="IPR012340">
    <property type="entry name" value="NA-bd_OB-fold"/>
</dbReference>
<dbReference type="Proteomes" id="UP000077755">
    <property type="component" value="Chromosome 2"/>
</dbReference>
<dbReference type="Pfam" id="PF02721">
    <property type="entry name" value="DUF223"/>
    <property type="match status" value="1"/>
</dbReference>
<evidence type="ECO:0000313" key="4">
    <source>
        <dbReference type="Proteomes" id="UP000077755"/>
    </source>
</evidence>
<dbReference type="SUPFAM" id="SSF50249">
    <property type="entry name" value="Nucleic acid-binding proteins"/>
    <property type="match status" value="3"/>
</dbReference>
<evidence type="ECO:0000256" key="1">
    <source>
        <dbReference type="SAM" id="MobiDB-lite"/>
    </source>
</evidence>
<organism evidence="3 4">
    <name type="scientific">Daucus carota subsp. sativus</name>
    <name type="common">Carrot</name>
    <dbReference type="NCBI Taxonomy" id="79200"/>
    <lineage>
        <taxon>Eukaryota</taxon>
        <taxon>Viridiplantae</taxon>
        <taxon>Streptophyta</taxon>
        <taxon>Embryophyta</taxon>
        <taxon>Tracheophyta</taxon>
        <taxon>Spermatophyta</taxon>
        <taxon>Magnoliopsida</taxon>
        <taxon>eudicotyledons</taxon>
        <taxon>Gunneridae</taxon>
        <taxon>Pentapetalae</taxon>
        <taxon>asterids</taxon>
        <taxon>campanulids</taxon>
        <taxon>Apiales</taxon>
        <taxon>Apiaceae</taxon>
        <taxon>Apioideae</taxon>
        <taxon>Scandiceae</taxon>
        <taxon>Daucinae</taxon>
        <taxon>Daucus</taxon>
        <taxon>Daucus sect. Daucus</taxon>
    </lineage>
</organism>
<feature type="compositionally biased region" description="Basic and acidic residues" evidence="1">
    <location>
        <begin position="468"/>
        <end position="493"/>
    </location>
</feature>
<dbReference type="EMBL" id="CP093344">
    <property type="protein sequence ID" value="WOG88925.1"/>
    <property type="molecule type" value="Genomic_DNA"/>
</dbReference>
<name>A0AAF0WFF5_DAUCS</name>
<evidence type="ECO:0000259" key="2">
    <source>
        <dbReference type="Pfam" id="PF02721"/>
    </source>
</evidence>
<dbReference type="InterPro" id="IPR003871">
    <property type="entry name" value="RFA1B/D_OB_1st"/>
</dbReference>
<dbReference type="CDD" id="cd04480">
    <property type="entry name" value="RPA1_DBD_A_like"/>
    <property type="match status" value="1"/>
</dbReference>
<dbReference type="KEGG" id="dcr:108208349"/>
<dbReference type="PANTHER" id="PTHR47165:SF4">
    <property type="entry name" value="OS03G0429900 PROTEIN"/>
    <property type="match status" value="1"/>
</dbReference>
<dbReference type="AlphaFoldDB" id="A0AAF0WFF5"/>
<reference evidence="3" key="1">
    <citation type="journal article" date="2016" name="Nat. Genet.">
        <title>A high-quality carrot genome assembly provides new insights into carotenoid accumulation and asterid genome evolution.</title>
        <authorList>
            <person name="Iorizzo M."/>
            <person name="Ellison S."/>
            <person name="Senalik D."/>
            <person name="Zeng P."/>
            <person name="Satapoomin P."/>
            <person name="Huang J."/>
            <person name="Bowman M."/>
            <person name="Iovene M."/>
            <person name="Sanseverino W."/>
            <person name="Cavagnaro P."/>
            <person name="Yildiz M."/>
            <person name="Macko-Podgorni A."/>
            <person name="Moranska E."/>
            <person name="Grzebelus E."/>
            <person name="Grzebelus D."/>
            <person name="Ashrafi H."/>
            <person name="Zheng Z."/>
            <person name="Cheng S."/>
            <person name="Spooner D."/>
            <person name="Van Deynze A."/>
            <person name="Simon P."/>
        </authorList>
    </citation>
    <scope>NUCLEOTIDE SEQUENCE</scope>
    <source>
        <tissue evidence="3">Leaf</tissue>
    </source>
</reference>
<evidence type="ECO:0000313" key="3">
    <source>
        <dbReference type="EMBL" id="WOG88925.1"/>
    </source>
</evidence>
<protein>
    <recommendedName>
        <fullName evidence="2">Replication protein A 70 kDa DNA-binding subunit B/D first OB fold domain-containing protein</fullName>
    </recommendedName>
</protein>
<proteinExistence type="predicted"/>
<dbReference type="Gene3D" id="2.40.50.140">
    <property type="entry name" value="Nucleic acid-binding proteins"/>
    <property type="match status" value="3"/>
</dbReference>
<dbReference type="PANTHER" id="PTHR47165">
    <property type="entry name" value="OS03G0429900 PROTEIN"/>
    <property type="match status" value="1"/>
</dbReference>
<keyword evidence="4" id="KW-1185">Reference proteome</keyword>